<evidence type="ECO:0000256" key="9">
    <source>
        <dbReference type="ARBA" id="ARBA00023136"/>
    </source>
</evidence>
<keyword evidence="3 11" id="KW-1134">Transmembrane beta strand</keyword>
<feature type="chain" id="PRO_5047100131" evidence="13">
    <location>
        <begin position="29"/>
        <end position="732"/>
    </location>
</feature>
<dbReference type="InterPro" id="IPR036942">
    <property type="entry name" value="Beta-barrel_TonB_sf"/>
</dbReference>
<dbReference type="InterPro" id="IPR000531">
    <property type="entry name" value="Beta-barrel_TonB"/>
</dbReference>
<evidence type="ECO:0000256" key="1">
    <source>
        <dbReference type="ARBA" id="ARBA00004571"/>
    </source>
</evidence>
<sequence length="732" mass="77654">MRVQMRRRTVLAASTALAVWLAGSAAWAAEPTDTTTVDEVVVTANKREERLKDVAMAVTAVGEDRLDRIQASDFQDYAKLVPGLSLASAKPGQTVLTLRGISSLSAGSTVGVYVDDTPYGSSSGLSNGQFYTGDLNTFDVQRVEVLKGPQGTLYGASTLGGLLKFVTNAPDPSGFSGRVVAGVEDVDGDFGWSAKGVLNAPLGDNAAVRLTAVHSVDPGFIDDPSRSLENTNDSVQSAVRLSFLFEPTDRLTVRLTAVGQNSVFNGSNAIDAQTDAIGRPLIPLRPLTGDLQLSHGVSEFSHTKYRIYNGSVGWDLGFGDLTSVTSYSTLRQTQLVDITVLGTVEGHSLADQTKFTQEIRLASKPGDLEWVAGVYYTRETADLGTDYTGFYTALGADLTGSGSHIASTFKEKAVFATVTYHFTPQFDIALGGRFASNDQTTNQTGTGLFAGPAKLGDSSENVFLYSLAPRWRPDDNTIVYGRIASGYRPGGPNVVALGAPGSGPPNFDADKVISGELGLRRDFLDRRLSLDLSIFDIQWDDIQLVGLAVVSGVTTGITLNGGSAESRGFEWTALARPIQGLTLNFNGAYTDAELTSDTTSLVGGLNGEPLPYVPKWTASLGGDYEWSVGEATAFVGASWSYIGERFTDFSPRPSQFEQIRLNSYSTVDLRAGLEQGPWSLEVYAKNVGDERGITALGTNSSAAAAATPGGAFGMTAAVIRPRTIGLSLSARF</sequence>
<keyword evidence="8 12" id="KW-0798">TonB box</keyword>
<keyword evidence="10 11" id="KW-0998">Cell outer membrane</keyword>
<evidence type="ECO:0000256" key="10">
    <source>
        <dbReference type="ARBA" id="ARBA00023237"/>
    </source>
</evidence>
<evidence type="ECO:0000256" key="12">
    <source>
        <dbReference type="RuleBase" id="RU003357"/>
    </source>
</evidence>
<evidence type="ECO:0000256" key="7">
    <source>
        <dbReference type="ARBA" id="ARBA00023065"/>
    </source>
</evidence>
<keyword evidence="13" id="KW-0732">Signal</keyword>
<dbReference type="SUPFAM" id="SSF56935">
    <property type="entry name" value="Porins"/>
    <property type="match status" value="1"/>
</dbReference>
<dbReference type="InterPro" id="IPR012910">
    <property type="entry name" value="Plug_dom"/>
</dbReference>
<dbReference type="Pfam" id="PF00593">
    <property type="entry name" value="TonB_dep_Rec_b-barrel"/>
    <property type="match status" value="1"/>
</dbReference>
<keyword evidence="16" id="KW-0675">Receptor</keyword>
<evidence type="ECO:0000256" key="11">
    <source>
        <dbReference type="PROSITE-ProRule" id="PRU01360"/>
    </source>
</evidence>
<evidence type="ECO:0000256" key="2">
    <source>
        <dbReference type="ARBA" id="ARBA00022448"/>
    </source>
</evidence>
<keyword evidence="17" id="KW-1185">Reference proteome</keyword>
<feature type="domain" description="TonB-dependent receptor plug" evidence="15">
    <location>
        <begin position="51"/>
        <end position="161"/>
    </location>
</feature>
<keyword evidence="9 11" id="KW-0472">Membrane</keyword>
<evidence type="ECO:0000259" key="15">
    <source>
        <dbReference type="Pfam" id="PF07715"/>
    </source>
</evidence>
<keyword evidence="7" id="KW-0406">Ion transport</keyword>
<gene>
    <name evidence="16" type="ORF">QO010_000413</name>
</gene>
<dbReference type="RefSeq" id="WP_307345302.1">
    <property type="nucleotide sequence ID" value="NZ_JAUSVS010000001.1"/>
</dbReference>
<keyword evidence="5 11" id="KW-0812">Transmembrane</keyword>
<organism evidence="16 17">
    <name type="scientific">Caulobacter ginsengisoli</name>
    <dbReference type="NCBI Taxonomy" id="400775"/>
    <lineage>
        <taxon>Bacteria</taxon>
        <taxon>Pseudomonadati</taxon>
        <taxon>Pseudomonadota</taxon>
        <taxon>Alphaproteobacteria</taxon>
        <taxon>Caulobacterales</taxon>
        <taxon>Caulobacteraceae</taxon>
        <taxon>Caulobacter</taxon>
    </lineage>
</organism>
<evidence type="ECO:0000256" key="5">
    <source>
        <dbReference type="ARBA" id="ARBA00022692"/>
    </source>
</evidence>
<dbReference type="InterPro" id="IPR039426">
    <property type="entry name" value="TonB-dep_rcpt-like"/>
</dbReference>
<proteinExistence type="inferred from homology"/>
<dbReference type="PROSITE" id="PS52016">
    <property type="entry name" value="TONB_DEPENDENT_REC_3"/>
    <property type="match status" value="1"/>
</dbReference>
<dbReference type="EMBL" id="JAUSVS010000001">
    <property type="protein sequence ID" value="MDQ0462665.1"/>
    <property type="molecule type" value="Genomic_DNA"/>
</dbReference>
<dbReference type="Proteomes" id="UP001228905">
    <property type="component" value="Unassembled WGS sequence"/>
</dbReference>
<dbReference type="PANTHER" id="PTHR32552">
    <property type="entry name" value="FERRICHROME IRON RECEPTOR-RELATED"/>
    <property type="match status" value="1"/>
</dbReference>
<dbReference type="InterPro" id="IPR006311">
    <property type="entry name" value="TAT_signal"/>
</dbReference>
<evidence type="ECO:0000256" key="3">
    <source>
        <dbReference type="ARBA" id="ARBA00022452"/>
    </source>
</evidence>
<feature type="signal peptide" evidence="13">
    <location>
        <begin position="1"/>
        <end position="28"/>
    </location>
</feature>
<dbReference type="PANTHER" id="PTHR32552:SF81">
    <property type="entry name" value="TONB-DEPENDENT OUTER MEMBRANE RECEPTOR"/>
    <property type="match status" value="1"/>
</dbReference>
<feature type="domain" description="TonB-dependent receptor-like beta-barrel" evidence="14">
    <location>
        <begin position="261"/>
        <end position="687"/>
    </location>
</feature>
<evidence type="ECO:0000256" key="4">
    <source>
        <dbReference type="ARBA" id="ARBA00022496"/>
    </source>
</evidence>
<dbReference type="Pfam" id="PF07715">
    <property type="entry name" value="Plug"/>
    <property type="match status" value="1"/>
</dbReference>
<protein>
    <submittedName>
        <fullName evidence="16">Outer membrane receptor protein involved in Fe transport</fullName>
    </submittedName>
</protein>
<dbReference type="CDD" id="cd01347">
    <property type="entry name" value="ligand_gated_channel"/>
    <property type="match status" value="1"/>
</dbReference>
<evidence type="ECO:0000313" key="17">
    <source>
        <dbReference type="Proteomes" id="UP001228905"/>
    </source>
</evidence>
<comment type="caution">
    <text evidence="16">The sequence shown here is derived from an EMBL/GenBank/DDBJ whole genome shotgun (WGS) entry which is preliminary data.</text>
</comment>
<evidence type="ECO:0000256" key="6">
    <source>
        <dbReference type="ARBA" id="ARBA00023004"/>
    </source>
</evidence>
<reference evidence="16 17" key="1">
    <citation type="submission" date="2023-07" db="EMBL/GenBank/DDBJ databases">
        <title>Genomic Encyclopedia of Type Strains, Phase IV (KMG-IV): sequencing the most valuable type-strain genomes for metagenomic binning, comparative biology and taxonomic classification.</title>
        <authorList>
            <person name="Goeker M."/>
        </authorList>
    </citation>
    <scope>NUCLEOTIDE SEQUENCE [LARGE SCALE GENOMIC DNA]</scope>
    <source>
        <strain evidence="16 17">DSM 18695</strain>
    </source>
</reference>
<keyword evidence="2 11" id="KW-0813">Transport</keyword>
<comment type="subcellular location">
    <subcellularLocation>
        <location evidence="1 11">Cell outer membrane</location>
        <topology evidence="1 11">Multi-pass membrane protein</topology>
    </subcellularLocation>
</comment>
<evidence type="ECO:0000259" key="14">
    <source>
        <dbReference type="Pfam" id="PF00593"/>
    </source>
</evidence>
<dbReference type="PROSITE" id="PS51318">
    <property type="entry name" value="TAT"/>
    <property type="match status" value="1"/>
</dbReference>
<comment type="similarity">
    <text evidence="11 12">Belongs to the TonB-dependent receptor family.</text>
</comment>
<keyword evidence="6" id="KW-0408">Iron</keyword>
<evidence type="ECO:0000256" key="8">
    <source>
        <dbReference type="ARBA" id="ARBA00023077"/>
    </source>
</evidence>
<name>A0ABU0IKX6_9CAUL</name>
<accession>A0ABU0IKX6</accession>
<evidence type="ECO:0000256" key="13">
    <source>
        <dbReference type="SAM" id="SignalP"/>
    </source>
</evidence>
<keyword evidence="4" id="KW-0410">Iron transport</keyword>
<evidence type="ECO:0000313" key="16">
    <source>
        <dbReference type="EMBL" id="MDQ0462665.1"/>
    </source>
</evidence>
<dbReference type="Gene3D" id="2.40.170.20">
    <property type="entry name" value="TonB-dependent receptor, beta-barrel domain"/>
    <property type="match status" value="1"/>
</dbReference>